<dbReference type="AlphaFoldDB" id="A0A8H7V4J8"/>
<dbReference type="PANTHER" id="PTHR47150:SF6">
    <property type="entry name" value="OS01G0872900 PROTEIN"/>
    <property type="match status" value="1"/>
</dbReference>
<sequence>IHNLLACNSCNKLWNRDTNAARNIYSIASFMQKTTTYVQVDSKDLQQTPNHPYRKHMLIVRVEIDGIREDYGQKGLQSKINRHRRDYCEKLTAIAATAVKNSLHFCWLIFDQKLTAIEILRCIQEALQYLIQLTEDTPKIGGSVPGRRYVNRNRVAGHQRLFDDYFFDDPVYTDQQFRRRFRMKRDLFLQIVETAQLKDEYFTQKLDSAGKPGLSPIQKVTAAMRQLAYGVSSDSVDEYIRLADSTAMESLKHFCHAIVAIYGDEYLRTPNSKDVKNF</sequence>
<organism evidence="1 2">
    <name type="scientific">Mucor saturninus</name>
    <dbReference type="NCBI Taxonomy" id="64648"/>
    <lineage>
        <taxon>Eukaryota</taxon>
        <taxon>Fungi</taxon>
        <taxon>Fungi incertae sedis</taxon>
        <taxon>Mucoromycota</taxon>
        <taxon>Mucoromycotina</taxon>
        <taxon>Mucoromycetes</taxon>
        <taxon>Mucorales</taxon>
        <taxon>Mucorineae</taxon>
        <taxon>Mucoraceae</taxon>
        <taxon>Mucor</taxon>
    </lineage>
</organism>
<evidence type="ECO:0000313" key="2">
    <source>
        <dbReference type="Proteomes" id="UP000603453"/>
    </source>
</evidence>
<dbReference type="Proteomes" id="UP000603453">
    <property type="component" value="Unassembled WGS sequence"/>
</dbReference>
<dbReference type="PANTHER" id="PTHR47150">
    <property type="entry name" value="OS12G0169200 PROTEIN"/>
    <property type="match status" value="1"/>
</dbReference>
<feature type="non-terminal residue" evidence="1">
    <location>
        <position position="278"/>
    </location>
</feature>
<name>A0A8H7V4J8_9FUNG</name>
<proteinExistence type="predicted"/>
<gene>
    <name evidence="1" type="ORF">INT47_004945</name>
</gene>
<accession>A0A8H7V4J8</accession>
<evidence type="ECO:0000313" key="1">
    <source>
        <dbReference type="EMBL" id="KAG2203138.1"/>
    </source>
</evidence>
<comment type="caution">
    <text evidence="1">The sequence shown here is derived from an EMBL/GenBank/DDBJ whole genome shotgun (WGS) entry which is preliminary data.</text>
</comment>
<keyword evidence="2" id="KW-1185">Reference proteome</keyword>
<dbReference type="EMBL" id="JAEPRD010000054">
    <property type="protein sequence ID" value="KAG2203138.1"/>
    <property type="molecule type" value="Genomic_DNA"/>
</dbReference>
<protein>
    <submittedName>
        <fullName evidence="1">Uncharacterized protein</fullName>
    </submittedName>
</protein>
<reference evidence="1" key="1">
    <citation type="submission" date="2020-12" db="EMBL/GenBank/DDBJ databases">
        <title>Metabolic potential, ecology and presence of endohyphal bacteria is reflected in genomic diversity of Mucoromycotina.</title>
        <authorList>
            <person name="Muszewska A."/>
            <person name="Okrasinska A."/>
            <person name="Steczkiewicz K."/>
            <person name="Drgas O."/>
            <person name="Orlowska M."/>
            <person name="Perlinska-Lenart U."/>
            <person name="Aleksandrzak-Piekarczyk T."/>
            <person name="Szatraj K."/>
            <person name="Zielenkiewicz U."/>
            <person name="Pilsyk S."/>
            <person name="Malc E."/>
            <person name="Mieczkowski P."/>
            <person name="Kruszewska J.S."/>
            <person name="Biernat P."/>
            <person name="Pawlowska J."/>
        </authorList>
    </citation>
    <scope>NUCLEOTIDE SEQUENCE</scope>
    <source>
        <strain evidence="1">WA0000017839</strain>
    </source>
</reference>
<dbReference type="OrthoDB" id="2287304at2759"/>